<evidence type="ECO:0000313" key="2">
    <source>
        <dbReference type="Proteomes" id="UP000184327"/>
    </source>
</evidence>
<dbReference type="RefSeq" id="WP_073356878.1">
    <property type="nucleotide sequence ID" value="NZ_FQUZ01000032.1"/>
</dbReference>
<organism evidence="1 2">
    <name type="scientific">Lampropedia hyalina DSM 16112</name>
    <dbReference type="NCBI Taxonomy" id="1122156"/>
    <lineage>
        <taxon>Bacteria</taxon>
        <taxon>Pseudomonadati</taxon>
        <taxon>Pseudomonadota</taxon>
        <taxon>Betaproteobacteria</taxon>
        <taxon>Burkholderiales</taxon>
        <taxon>Comamonadaceae</taxon>
        <taxon>Lampropedia</taxon>
    </lineage>
</organism>
<name>A0A1M5DDD5_9BURK</name>
<dbReference type="Proteomes" id="UP000184327">
    <property type="component" value="Unassembled WGS sequence"/>
</dbReference>
<sequence length="266" mass="30959">MTYKKTVVTFLDILGTKDNQDFESKYKVHRAFHESMRDCQARDREEASYYRKVYSFSDCAYIFHGLRENNDYQTNEEERLIQVALFNTTLTTIRLLSEGYLVRGGISFGDAYLDDLSFFGPAVEEAFILESKKAVTPRILLSDSLGKCAKLFADKAHLECYSEANPIFNSLPKRSYIPELIQQQNNAYLLNPFYILEMEHRMQMGSHEFTHDELKSSVASTIEAQLHQYPWENPVRSKLEWMREYVANSRCSLEHPDSSFAMTRES</sequence>
<gene>
    <name evidence="1" type="ORF">SAMN02745117_02366</name>
</gene>
<proteinExistence type="predicted"/>
<protein>
    <submittedName>
        <fullName evidence="1">Uncharacterized protein</fullName>
    </submittedName>
</protein>
<dbReference type="STRING" id="1122156.SAMN02745117_02366"/>
<accession>A0A1M5DDD5</accession>
<evidence type="ECO:0000313" key="1">
    <source>
        <dbReference type="EMBL" id="SHF64854.1"/>
    </source>
</evidence>
<dbReference type="EMBL" id="FQUZ01000032">
    <property type="protein sequence ID" value="SHF64854.1"/>
    <property type="molecule type" value="Genomic_DNA"/>
</dbReference>
<keyword evidence="2" id="KW-1185">Reference proteome</keyword>
<dbReference type="OrthoDB" id="9181325at2"/>
<dbReference type="AlphaFoldDB" id="A0A1M5DDD5"/>
<reference evidence="1 2" key="1">
    <citation type="submission" date="2016-11" db="EMBL/GenBank/DDBJ databases">
        <authorList>
            <person name="Jaros S."/>
            <person name="Januszkiewicz K."/>
            <person name="Wedrychowicz H."/>
        </authorList>
    </citation>
    <scope>NUCLEOTIDE SEQUENCE [LARGE SCALE GENOMIC DNA]</scope>
    <source>
        <strain evidence="1 2">DSM 16112</strain>
    </source>
</reference>